<dbReference type="STRING" id="1672749.BJF92_13805"/>
<dbReference type="EMBL" id="MKIO01000031">
    <property type="protein sequence ID" value="OLP54877.1"/>
    <property type="molecule type" value="Genomic_DNA"/>
</dbReference>
<gene>
    <name evidence="1" type="ORF">BJF92_13805</name>
</gene>
<dbReference type="Proteomes" id="UP000186143">
    <property type="component" value="Unassembled WGS sequence"/>
</dbReference>
<dbReference type="OrthoDB" id="8456477at2"/>
<protein>
    <submittedName>
        <fullName evidence="1">Uncharacterized protein</fullName>
    </submittedName>
</protein>
<comment type="caution">
    <text evidence="1">The sequence shown here is derived from an EMBL/GenBank/DDBJ whole genome shotgun (WGS) entry which is preliminary data.</text>
</comment>
<evidence type="ECO:0000313" key="1">
    <source>
        <dbReference type="EMBL" id="OLP54877.1"/>
    </source>
</evidence>
<accession>A0A1Q9AI30</accession>
<reference evidence="1 2" key="1">
    <citation type="submission" date="2016-09" db="EMBL/GenBank/DDBJ databases">
        <title>Rhizobium sp. nov., a novel species isolated from the rice rhizosphere.</title>
        <authorList>
            <person name="Zhao J."/>
            <person name="Zhang X."/>
        </authorList>
    </citation>
    <scope>NUCLEOTIDE SEQUENCE [LARGE SCALE GENOMIC DNA]</scope>
    <source>
        <strain evidence="1 2">MH17</strain>
    </source>
</reference>
<organism evidence="1 2">
    <name type="scientific">Xaviernesmea rhizosphaerae</name>
    <dbReference type="NCBI Taxonomy" id="1672749"/>
    <lineage>
        <taxon>Bacteria</taxon>
        <taxon>Pseudomonadati</taxon>
        <taxon>Pseudomonadota</taxon>
        <taxon>Alphaproteobacteria</taxon>
        <taxon>Hyphomicrobiales</taxon>
        <taxon>Rhizobiaceae</taxon>
        <taxon>Rhizobium/Agrobacterium group</taxon>
        <taxon>Xaviernesmea</taxon>
    </lineage>
</organism>
<evidence type="ECO:0000313" key="2">
    <source>
        <dbReference type="Proteomes" id="UP000186143"/>
    </source>
</evidence>
<name>A0A1Q9AI30_9HYPH</name>
<dbReference type="AlphaFoldDB" id="A0A1Q9AI30"/>
<sequence>MDISIPFPKDLYDMIVIRSGGRLDPVALAVSQVEQFVDRNRHDPNFWTDEGLGAFADEEPEIAADYGDPDKGHLWNPLFLRNGTELRMQYKAKTAYARIVHDMVTSGEGAYGSVSQWVKHVADGTSRNAWLDVWVRRPGEKDFSPANSMR</sequence>
<dbReference type="RefSeq" id="WP_075635436.1">
    <property type="nucleotide sequence ID" value="NZ_MKIO01000031.1"/>
</dbReference>
<proteinExistence type="predicted"/>